<dbReference type="GO" id="GO:0009007">
    <property type="term" value="F:site-specific DNA-methyltransferase (adenine-specific) activity"/>
    <property type="evidence" value="ECO:0007669"/>
    <property type="project" value="UniProtKB-EC"/>
</dbReference>
<dbReference type="Pfam" id="PF22654">
    <property type="entry name" value="DUF7008"/>
    <property type="match status" value="1"/>
</dbReference>
<evidence type="ECO:0000256" key="2">
    <source>
        <dbReference type="ARBA" id="ARBA00022603"/>
    </source>
</evidence>
<dbReference type="Pfam" id="PF07669">
    <property type="entry name" value="Eco57I"/>
    <property type="match status" value="1"/>
</dbReference>
<feature type="domain" description="DUF7008" evidence="8">
    <location>
        <begin position="840"/>
        <end position="1202"/>
    </location>
</feature>
<protein>
    <recommendedName>
        <fullName evidence="1">site-specific DNA-methyltransferase (adenine-specific)</fullName>
        <ecNumber evidence="1">2.1.1.72</ecNumber>
    </recommendedName>
</protein>
<evidence type="ECO:0000256" key="3">
    <source>
        <dbReference type="ARBA" id="ARBA00022679"/>
    </source>
</evidence>
<dbReference type="InterPro" id="IPR054277">
    <property type="entry name" value="DUF7008"/>
</dbReference>
<evidence type="ECO:0000259" key="7">
    <source>
        <dbReference type="Pfam" id="PF07669"/>
    </source>
</evidence>
<dbReference type="PANTHER" id="PTHR33841:SF1">
    <property type="entry name" value="DNA METHYLTRANSFERASE A"/>
    <property type="match status" value="1"/>
</dbReference>
<keyword evidence="10" id="KW-1185">Reference proteome</keyword>
<dbReference type="InterPro" id="IPR002052">
    <property type="entry name" value="DNA_methylase_N6_adenine_CS"/>
</dbReference>
<dbReference type="SUPFAM" id="SSF53335">
    <property type="entry name" value="S-adenosyl-L-methionine-dependent methyltransferases"/>
    <property type="match status" value="1"/>
</dbReference>
<evidence type="ECO:0000256" key="4">
    <source>
        <dbReference type="ARBA" id="ARBA00022691"/>
    </source>
</evidence>
<evidence type="ECO:0000313" key="10">
    <source>
        <dbReference type="Proteomes" id="UP000460435"/>
    </source>
</evidence>
<dbReference type="GO" id="GO:0003676">
    <property type="term" value="F:nucleic acid binding"/>
    <property type="evidence" value="ECO:0007669"/>
    <property type="project" value="InterPro"/>
</dbReference>
<evidence type="ECO:0000256" key="1">
    <source>
        <dbReference type="ARBA" id="ARBA00011900"/>
    </source>
</evidence>
<dbReference type="EMBL" id="WLZY01000011">
    <property type="protein sequence ID" value="NDL60407.1"/>
    <property type="molecule type" value="Genomic_DNA"/>
</dbReference>
<feature type="region of interest" description="Disordered" evidence="6">
    <location>
        <begin position="1196"/>
        <end position="1216"/>
    </location>
</feature>
<sequence>MGGDAGADRTWWGPGTRGEPIVAKVTGLVGDLRAQVTLLENDLRARVDGPDEFMREEGVAERWKTEHADALNAERTAASWQAWRDERVTQAASAWVLLTVFARFCEDNRLVSPVWIAGASREDRQRALDARQAYFQTHPEHNDRHWLQQIIEHFASIGATAGLVDSYSPIHQVSPSGDAARRLLEFWWDQDSNGELLRRFGPAVNPELDTRFLGDLYQDLSEFAKKNYALLQTPEFVEEFILDHTLEPALRERPLDGFSVIDPACGSGHFLLGAFHRLLDRWSRQAPNLETRALVQHALDGVHGVDINPFAVAIARFRLIVAALRAAGARSLENAPDFQIQLAAGDSLIYGAPQQTLDENLILMAKDDFSYSTEDNALLKDIFRRRYDVVVGNPPYIPAKDKAARKLYRTLYRHCKGIYALTVPFMELFFNVARQGEHPGRIGKITSNSFMKREFGKSLVENFLPGRDLRTIIDSEGAWIPGHNSDGTPTVILFAVNSVPRTPSVRAVLSKGKREASSVGEVGEGPFWRSIVENIETPGFDNDWINVDDLERGTLQRHPWILSGGGAGELINKIDYSTPRQISSVVKRVGFMAMSHADEEFSRPSPVVGRNELESTAWIPLVTGDDIRDYHVASDRKVWFPYGTSELPALEILPRSARHLWPLRTHLGNRASFNGLTYSAAGKPWYAWHQVPADRGACTHSIAFSEVATHNHFILDRGGRVLNQSAPVVKLGSTASDTDLFSLLALLNSSTACFWLRQKCKPKGGAADQIWLRTYQFNASRVKQFPIPANAPAGRARRLDKLAQRLSDTEPQEVVKLHAPTRGELDILGIENGRIKAQLIAEQEELDWECYRIYGLIDEELTFGGELPELALGERAFEIVMARAMNEGEETTWFERHRSTPITEIPEHWPADYRDLVQRRLDVIASNKNIRQLEKPEYKRRWAIDPWEKRVEEALRGWLLDRLEDRALWFDNQGRPRPRSVARLADIVARDDEFRGVLELWAGRPDLPVAVCLQDLLGNSAVPYLAAYRYKDSGLEKRAAWEEIWRLQRKEDAGETLDAPIPVPPKYKPADFTRTEYWQHRGDFDIPKERFILYPDAGRETDPTPFLGWAGWDHAEQALALARIMNEREQDGWDDKQMIPLIAGLAELQPWVRQWHGEIDPTYGLSLAAIVDEELESRRQRAGVTVEDLVAWRPEKRARGRRSRRQAAAPALTREP</sequence>
<feature type="domain" description="Type II methyltransferase M.TaqI-like" evidence="7">
    <location>
        <begin position="302"/>
        <end position="475"/>
    </location>
</feature>
<dbReference type="InterPro" id="IPR050953">
    <property type="entry name" value="N4_N6_ade-DNA_methylase"/>
</dbReference>
<comment type="caution">
    <text evidence="9">The sequence shown here is derived from an EMBL/GenBank/DDBJ whole genome shotgun (WGS) entry which is preliminary data.</text>
</comment>
<reference evidence="9 10" key="1">
    <citation type="submission" date="2019-11" db="EMBL/GenBank/DDBJ databases">
        <authorList>
            <person name="Li X.-J."/>
            <person name="Feng X.-M."/>
        </authorList>
    </citation>
    <scope>NUCLEOTIDE SEQUENCE [LARGE SCALE GENOMIC DNA]</scope>
    <source>
        <strain evidence="9 10">XMNu-373</strain>
    </source>
</reference>
<dbReference type="InterPro" id="IPR011639">
    <property type="entry name" value="MethylTrfase_TaqI-like_dom"/>
</dbReference>
<keyword evidence="4" id="KW-0949">S-adenosyl-L-methionine</keyword>
<dbReference type="GO" id="GO:0006304">
    <property type="term" value="P:DNA modification"/>
    <property type="evidence" value="ECO:0007669"/>
    <property type="project" value="InterPro"/>
</dbReference>
<keyword evidence="3 9" id="KW-0808">Transferase</keyword>
<dbReference type="NCBIfam" id="NF033451">
    <property type="entry name" value="BREX_2_MTaseX"/>
    <property type="match status" value="1"/>
</dbReference>
<dbReference type="Gene3D" id="3.40.50.150">
    <property type="entry name" value="Vaccinia Virus protein VP39"/>
    <property type="match status" value="1"/>
</dbReference>
<proteinExistence type="predicted"/>
<feature type="compositionally biased region" description="Basic residues" evidence="6">
    <location>
        <begin position="1196"/>
        <end position="1205"/>
    </location>
</feature>
<evidence type="ECO:0000313" key="9">
    <source>
        <dbReference type="EMBL" id="NDL60407.1"/>
    </source>
</evidence>
<evidence type="ECO:0000256" key="6">
    <source>
        <dbReference type="SAM" id="MobiDB-lite"/>
    </source>
</evidence>
<name>A0A7K3MBL5_9ACTN</name>
<dbReference type="PROSITE" id="PS00092">
    <property type="entry name" value="N6_MTASE"/>
    <property type="match status" value="1"/>
</dbReference>
<evidence type="ECO:0000259" key="8">
    <source>
        <dbReference type="Pfam" id="PF22654"/>
    </source>
</evidence>
<keyword evidence="2 9" id="KW-0489">Methyltransferase</keyword>
<dbReference type="PANTHER" id="PTHR33841">
    <property type="entry name" value="DNA METHYLTRANSFERASE YEEA-RELATED"/>
    <property type="match status" value="1"/>
</dbReference>
<dbReference type="Proteomes" id="UP000460435">
    <property type="component" value="Unassembled WGS sequence"/>
</dbReference>
<dbReference type="AlphaFoldDB" id="A0A7K3MBL5"/>
<comment type="catalytic activity">
    <reaction evidence="5">
        <text>a 2'-deoxyadenosine in DNA + S-adenosyl-L-methionine = an N(6)-methyl-2'-deoxyadenosine in DNA + S-adenosyl-L-homocysteine + H(+)</text>
        <dbReference type="Rhea" id="RHEA:15197"/>
        <dbReference type="Rhea" id="RHEA-COMP:12418"/>
        <dbReference type="Rhea" id="RHEA-COMP:12419"/>
        <dbReference type="ChEBI" id="CHEBI:15378"/>
        <dbReference type="ChEBI" id="CHEBI:57856"/>
        <dbReference type="ChEBI" id="CHEBI:59789"/>
        <dbReference type="ChEBI" id="CHEBI:90615"/>
        <dbReference type="ChEBI" id="CHEBI:90616"/>
        <dbReference type="EC" id="2.1.1.72"/>
    </reaction>
</comment>
<evidence type="ECO:0000256" key="5">
    <source>
        <dbReference type="ARBA" id="ARBA00047942"/>
    </source>
</evidence>
<gene>
    <name evidence="9" type="primary">pglX</name>
    <name evidence="9" type="ORF">F7O44_25350</name>
</gene>
<dbReference type="InterPro" id="IPR029063">
    <property type="entry name" value="SAM-dependent_MTases_sf"/>
</dbReference>
<accession>A0A7K3MBL5</accession>
<dbReference type="GO" id="GO:0032259">
    <property type="term" value="P:methylation"/>
    <property type="evidence" value="ECO:0007669"/>
    <property type="project" value="UniProtKB-KW"/>
</dbReference>
<organism evidence="9 10">
    <name type="scientific">Phytoactinopolyspora mesophila</name>
    <dbReference type="NCBI Taxonomy" id="2650750"/>
    <lineage>
        <taxon>Bacteria</taxon>
        <taxon>Bacillati</taxon>
        <taxon>Actinomycetota</taxon>
        <taxon>Actinomycetes</taxon>
        <taxon>Jiangellales</taxon>
        <taxon>Jiangellaceae</taxon>
        <taxon>Phytoactinopolyspora</taxon>
    </lineage>
</organism>
<feature type="compositionally biased region" description="Low complexity" evidence="6">
    <location>
        <begin position="1206"/>
        <end position="1216"/>
    </location>
</feature>
<dbReference type="PRINTS" id="PR00507">
    <property type="entry name" value="N12N6MTFRASE"/>
</dbReference>
<dbReference type="EC" id="2.1.1.72" evidence="1"/>